<organism evidence="2 3">
    <name type="scientific">Rhodovarius crocodyli</name>
    <dbReference type="NCBI Taxonomy" id="1979269"/>
    <lineage>
        <taxon>Bacteria</taxon>
        <taxon>Pseudomonadati</taxon>
        <taxon>Pseudomonadota</taxon>
        <taxon>Alphaproteobacteria</taxon>
        <taxon>Acetobacterales</taxon>
        <taxon>Roseomonadaceae</taxon>
        <taxon>Rhodovarius</taxon>
    </lineage>
</organism>
<evidence type="ECO:0000256" key="1">
    <source>
        <dbReference type="SAM" id="MobiDB-lite"/>
    </source>
</evidence>
<dbReference type="GO" id="GO:0016788">
    <property type="term" value="F:hydrolase activity, acting on ester bonds"/>
    <property type="evidence" value="ECO:0007669"/>
    <property type="project" value="UniProtKB-ARBA"/>
</dbReference>
<feature type="compositionally biased region" description="Low complexity" evidence="1">
    <location>
        <begin position="129"/>
        <end position="142"/>
    </location>
</feature>
<dbReference type="AlphaFoldDB" id="A0A437MEL5"/>
<reference evidence="2 3" key="1">
    <citation type="submission" date="2019-01" db="EMBL/GenBank/DDBJ databases">
        <authorList>
            <person name="Chen W.-M."/>
        </authorList>
    </citation>
    <scope>NUCLEOTIDE SEQUENCE [LARGE SCALE GENOMIC DNA]</scope>
    <source>
        <strain evidence="2 3">CCP-6</strain>
    </source>
</reference>
<dbReference type="InterPro" id="IPR036514">
    <property type="entry name" value="SGNH_hydro_sf"/>
</dbReference>
<feature type="compositionally biased region" description="Basic and acidic residues" evidence="1">
    <location>
        <begin position="107"/>
        <end position="121"/>
    </location>
</feature>
<proteinExistence type="predicted"/>
<accession>A0A437MEL5</accession>
<dbReference type="EMBL" id="SACL01000004">
    <property type="protein sequence ID" value="RVT96111.1"/>
    <property type="molecule type" value="Genomic_DNA"/>
</dbReference>
<evidence type="ECO:0000313" key="2">
    <source>
        <dbReference type="EMBL" id="RVT96111.1"/>
    </source>
</evidence>
<gene>
    <name evidence="2" type="ORF">EOD42_13395</name>
</gene>
<sequence>MARRPPRRHWRPAAPRRRSGAGPPRPWPEILVYMGVEESSAFCTIPRWWLRIANPDVQRVAGQDTGGCHAGAGKVMSVFGTGRMARGAAGRRAMLLGGASLFVHGARAEEEQSPFEARDAAAEPEAEPTAEVAPAQPAPAQTAPELAGRLNIQLFGDSLAQGLFLSCNPVVRRRESLRLLNGTRHATGLTRSDEHDWVAVATESLRRNPPQMVLMWIGANDFRSFVDRANRRRWQFGSTNFHEAYKTAVQTISQVAAEVRAPLGWMGLPNMRDRAFADSARQLNDMIREGTEPAGGLYISTWEATSDADGRFRPSVPGHDRLERRLRADDGVHFSDLGYRLMARLAFEKMAEARPPLAQALSPAREALDASVA</sequence>
<dbReference type="Proteomes" id="UP000282957">
    <property type="component" value="Unassembled WGS sequence"/>
</dbReference>
<feature type="region of interest" description="Disordered" evidence="1">
    <location>
        <begin position="107"/>
        <end position="142"/>
    </location>
</feature>
<name>A0A437MEL5_9PROT</name>
<feature type="region of interest" description="Disordered" evidence="1">
    <location>
        <begin position="1"/>
        <end position="25"/>
    </location>
</feature>
<feature type="compositionally biased region" description="Basic residues" evidence="1">
    <location>
        <begin position="1"/>
        <end position="19"/>
    </location>
</feature>
<dbReference type="Pfam" id="PF04311">
    <property type="entry name" value="DUF459"/>
    <property type="match status" value="1"/>
</dbReference>
<dbReference type="SUPFAM" id="SSF52266">
    <property type="entry name" value="SGNH hydrolase"/>
    <property type="match status" value="1"/>
</dbReference>
<dbReference type="Gene3D" id="3.40.50.1110">
    <property type="entry name" value="SGNH hydrolase"/>
    <property type="match status" value="1"/>
</dbReference>
<dbReference type="OrthoDB" id="9805649at2"/>
<comment type="caution">
    <text evidence="2">The sequence shown here is derived from an EMBL/GenBank/DDBJ whole genome shotgun (WGS) entry which is preliminary data.</text>
</comment>
<dbReference type="InterPro" id="IPR007407">
    <property type="entry name" value="DUF459"/>
</dbReference>
<protein>
    <submittedName>
        <fullName evidence="2">DUF459 domain-containing protein</fullName>
    </submittedName>
</protein>
<evidence type="ECO:0000313" key="3">
    <source>
        <dbReference type="Proteomes" id="UP000282957"/>
    </source>
</evidence>
<keyword evidence="3" id="KW-1185">Reference proteome</keyword>